<evidence type="ECO:0008006" key="5">
    <source>
        <dbReference type="Google" id="ProtNLM"/>
    </source>
</evidence>
<dbReference type="PROSITE" id="PS00383">
    <property type="entry name" value="TYR_PHOSPHATASE_1"/>
    <property type="match status" value="1"/>
</dbReference>
<dbReference type="SUPFAM" id="SSF52799">
    <property type="entry name" value="(Phosphotyrosine protein) phosphatases II"/>
    <property type="match status" value="1"/>
</dbReference>
<dbReference type="OMA" id="NETCIVV"/>
<evidence type="ECO:0000313" key="4">
    <source>
        <dbReference type="Proteomes" id="UP000277928"/>
    </source>
</evidence>
<dbReference type="InterPro" id="IPR003595">
    <property type="entry name" value="Tyr_Pase_cat"/>
</dbReference>
<keyword evidence="4" id="KW-1185">Reference proteome</keyword>
<reference evidence="3 4" key="1">
    <citation type="submission" date="2018-08" db="EMBL/GenBank/DDBJ databases">
        <authorList>
            <person name="Laetsch R D."/>
            <person name="Stevens L."/>
            <person name="Kumar S."/>
            <person name="Blaxter L. M."/>
        </authorList>
    </citation>
    <scope>NUCLEOTIDE SEQUENCE [LARGE SCALE GENOMIC DNA]</scope>
</reference>
<dbReference type="EMBL" id="UYRX01000010">
    <property type="protein sequence ID" value="VDK68392.1"/>
    <property type="molecule type" value="Genomic_DNA"/>
</dbReference>
<evidence type="ECO:0000313" key="3">
    <source>
        <dbReference type="EMBL" id="VDK68392.1"/>
    </source>
</evidence>
<dbReference type="SMART" id="SM00404">
    <property type="entry name" value="PTPc_motif"/>
    <property type="match status" value="1"/>
</dbReference>
<sequence>MKRDKRHMMSRGRMKCSVLPDDGGHKIMDKKGRRGRLITQEQIVGRKFIRRPKVITAVKAGKLNMQEEWMQTAIQLGIRGIRKEFVNKVKNYTPENATTVAWNLDQNFDKNRYEDIKLEDKTRVKLKKTSNHEDDYIHASYVTVSNDLTYICAQGPLVNTVQDFWIMAIQEEANVILQLCQNKENDREQCFEYLPNESSGWKEYGAVRVRITEPTSGIVTLRKVTRTKVEASYSDKMQEVVHIAYAGWPDHSVPDSPATCREIYALLHKYYGKKPIIVHCSAGVGRTGTFVAIEMVMEKLRKNEACIVVDVTRKLREQRLHAVQNDLQYLFIYRMVVELLVEESLLSRDQQIIDFLKEYDTLIARKKKERMLKDD</sequence>
<dbReference type="PANTHER" id="PTHR46163">
    <property type="entry name" value="TYROSINE-PROTEIN PHOSPHATASE-RELATED"/>
    <property type="match status" value="1"/>
</dbReference>
<evidence type="ECO:0000259" key="2">
    <source>
        <dbReference type="PROSITE" id="PS50056"/>
    </source>
</evidence>
<dbReference type="InterPro" id="IPR052782">
    <property type="entry name" value="Oocyte-zygote_transition_reg"/>
</dbReference>
<feature type="domain" description="Tyrosine specific protein phosphatases" evidence="2">
    <location>
        <begin position="261"/>
        <end position="330"/>
    </location>
</feature>
<dbReference type="GO" id="GO:0004725">
    <property type="term" value="F:protein tyrosine phosphatase activity"/>
    <property type="evidence" value="ECO:0007669"/>
    <property type="project" value="InterPro"/>
</dbReference>
<dbReference type="CDD" id="cd00047">
    <property type="entry name" value="PTPc"/>
    <property type="match status" value="1"/>
</dbReference>
<gene>
    <name evidence="3" type="ORF">NLS_LOCUS407</name>
</gene>
<dbReference type="STRING" id="42156.A0A3P6RY72"/>
<dbReference type="Pfam" id="PF00102">
    <property type="entry name" value="Y_phosphatase"/>
    <property type="match status" value="1"/>
</dbReference>
<dbReference type="InterPro" id="IPR016130">
    <property type="entry name" value="Tyr_Pase_AS"/>
</dbReference>
<evidence type="ECO:0000259" key="1">
    <source>
        <dbReference type="PROSITE" id="PS50055"/>
    </source>
</evidence>
<proteinExistence type="predicted"/>
<dbReference type="OrthoDB" id="8609993at2759"/>
<feature type="domain" description="Tyrosine-protein phosphatase" evidence="1">
    <location>
        <begin position="81"/>
        <end position="339"/>
    </location>
</feature>
<dbReference type="Gene3D" id="3.90.190.10">
    <property type="entry name" value="Protein tyrosine phosphatase superfamily"/>
    <property type="match status" value="1"/>
</dbReference>
<dbReference type="PROSITE" id="PS50056">
    <property type="entry name" value="TYR_PHOSPHATASE_2"/>
    <property type="match status" value="1"/>
</dbReference>
<dbReference type="SMART" id="SM00194">
    <property type="entry name" value="PTPc"/>
    <property type="match status" value="1"/>
</dbReference>
<dbReference type="InterPro" id="IPR000387">
    <property type="entry name" value="Tyr_Pase_dom"/>
</dbReference>
<dbReference type="PROSITE" id="PS50055">
    <property type="entry name" value="TYR_PHOSPHATASE_PTP"/>
    <property type="match status" value="1"/>
</dbReference>
<dbReference type="InterPro" id="IPR029021">
    <property type="entry name" value="Prot-tyrosine_phosphatase-like"/>
</dbReference>
<organism evidence="3 4">
    <name type="scientific">Litomosoides sigmodontis</name>
    <name type="common">Filarial nematode worm</name>
    <dbReference type="NCBI Taxonomy" id="42156"/>
    <lineage>
        <taxon>Eukaryota</taxon>
        <taxon>Metazoa</taxon>
        <taxon>Ecdysozoa</taxon>
        <taxon>Nematoda</taxon>
        <taxon>Chromadorea</taxon>
        <taxon>Rhabditida</taxon>
        <taxon>Spirurina</taxon>
        <taxon>Spiruromorpha</taxon>
        <taxon>Filarioidea</taxon>
        <taxon>Onchocercidae</taxon>
        <taxon>Litomosoides</taxon>
    </lineage>
</organism>
<dbReference type="AlphaFoldDB" id="A0A3P6RY72"/>
<protein>
    <recommendedName>
        <fullName evidence="5">Protein-tyrosine-phosphatase</fullName>
    </recommendedName>
</protein>
<dbReference type="Proteomes" id="UP000277928">
    <property type="component" value="Unassembled WGS sequence"/>
</dbReference>
<name>A0A3P6RY72_LITSI</name>
<dbReference type="InterPro" id="IPR000242">
    <property type="entry name" value="PTP_cat"/>
</dbReference>
<accession>A0A3P6RY72</accession>
<dbReference type="PRINTS" id="PR00700">
    <property type="entry name" value="PRTYPHPHTASE"/>
</dbReference>